<evidence type="ECO:0000313" key="3">
    <source>
        <dbReference type="Proteomes" id="UP000030013"/>
    </source>
</evidence>
<dbReference type="AlphaFoldDB" id="A0A0A0JUE4"/>
<evidence type="ECO:0000313" key="2">
    <source>
        <dbReference type="EMBL" id="KGN40980.1"/>
    </source>
</evidence>
<dbReference type="PANTHER" id="PTHR41771">
    <property type="entry name" value="MEMBRANE PROTEIN-RELATED"/>
    <property type="match status" value="1"/>
</dbReference>
<feature type="transmembrane region" description="Helical" evidence="1">
    <location>
        <begin position="166"/>
        <end position="189"/>
    </location>
</feature>
<keyword evidence="1" id="KW-0812">Transmembrane</keyword>
<reference evidence="2 3" key="1">
    <citation type="submission" date="2013-08" db="EMBL/GenBank/DDBJ databases">
        <title>The genome sequence of Knoellia aerolata.</title>
        <authorList>
            <person name="Zhu W."/>
            <person name="Wang G."/>
        </authorList>
    </citation>
    <scope>NUCLEOTIDE SEQUENCE [LARGE SCALE GENOMIC DNA]</scope>
    <source>
        <strain evidence="2 3">DSM 18566</strain>
    </source>
</reference>
<keyword evidence="1" id="KW-1133">Transmembrane helix</keyword>
<dbReference type="eggNOG" id="COG5438">
    <property type="taxonomic scope" value="Bacteria"/>
</dbReference>
<evidence type="ECO:0000256" key="1">
    <source>
        <dbReference type="SAM" id="Phobius"/>
    </source>
</evidence>
<keyword evidence="1" id="KW-0472">Membrane</keyword>
<evidence type="ECO:0008006" key="4">
    <source>
        <dbReference type="Google" id="ProtNLM"/>
    </source>
</evidence>
<feature type="transmembrane region" description="Helical" evidence="1">
    <location>
        <begin position="122"/>
        <end position="146"/>
    </location>
</feature>
<dbReference type="InterPro" id="IPR012507">
    <property type="entry name" value="YibE_F"/>
</dbReference>
<dbReference type="EMBL" id="AVPL01000026">
    <property type="protein sequence ID" value="KGN40980.1"/>
    <property type="molecule type" value="Genomic_DNA"/>
</dbReference>
<dbReference type="Proteomes" id="UP000030013">
    <property type="component" value="Unassembled WGS sequence"/>
</dbReference>
<dbReference type="OrthoDB" id="5846312at2"/>
<dbReference type="PANTHER" id="PTHR41771:SF1">
    <property type="entry name" value="MEMBRANE PROTEIN"/>
    <property type="match status" value="1"/>
</dbReference>
<organism evidence="2 3">
    <name type="scientific">Knoellia aerolata DSM 18566</name>
    <dbReference type="NCBI Taxonomy" id="1385519"/>
    <lineage>
        <taxon>Bacteria</taxon>
        <taxon>Bacillati</taxon>
        <taxon>Actinomycetota</taxon>
        <taxon>Actinomycetes</taxon>
        <taxon>Micrococcales</taxon>
        <taxon>Intrasporangiaceae</taxon>
        <taxon>Knoellia</taxon>
    </lineage>
</organism>
<keyword evidence="3" id="KW-1185">Reference proteome</keyword>
<feature type="transmembrane region" description="Helical" evidence="1">
    <location>
        <begin position="6"/>
        <end position="24"/>
    </location>
</feature>
<comment type="caution">
    <text evidence="2">The sequence shown here is derived from an EMBL/GenBank/DDBJ whole genome shotgun (WGS) entry which is preliminary data.</text>
</comment>
<proteinExistence type="predicted"/>
<accession>A0A0A0JUE4</accession>
<protein>
    <recommendedName>
        <fullName evidence="4">YibE/F family protein</fullName>
    </recommendedName>
</protein>
<sequence>MRRLAVAVIVPIAIATLAALVWLWPSDGVAKAAQESGGEQLNGRVISAQAEPCPEGQPAGERCGTLRVRLGQGADSEVVETPLPSGPGAPPIAEGEDVVVLRFATPEGAEYAVVDHQRARPLWVLAIAFTLALAYAGSSLPLLILIVSSDNSLGGALTDQVIAQEIARSAVATLGLVAAVPIMTLLAALTQKRVQEQVPAAATG</sequence>
<dbReference type="Pfam" id="PF07907">
    <property type="entry name" value="YibE_F"/>
    <property type="match status" value="1"/>
</dbReference>
<name>A0A0A0JUE4_9MICO</name>
<gene>
    <name evidence="2" type="ORF">N801_09870</name>
</gene>